<dbReference type="CDD" id="cd02803">
    <property type="entry name" value="OYE_like_FMN_family"/>
    <property type="match status" value="1"/>
</dbReference>
<keyword evidence="8" id="KW-0408">Iron</keyword>
<evidence type="ECO:0000313" key="13">
    <source>
        <dbReference type="Proteomes" id="UP000051248"/>
    </source>
</evidence>
<comment type="cofactor">
    <cofactor evidence="1">
        <name>FMN</name>
        <dbReference type="ChEBI" id="CHEBI:58210"/>
    </cofactor>
</comment>
<keyword evidence="5" id="KW-0288">FMN</keyword>
<dbReference type="Pfam" id="PF07992">
    <property type="entry name" value="Pyr_redox_2"/>
    <property type="match status" value="1"/>
</dbReference>
<evidence type="ECO:0000256" key="6">
    <source>
        <dbReference type="ARBA" id="ARBA00022723"/>
    </source>
</evidence>
<keyword evidence="6" id="KW-0479">Metal-binding</keyword>
<dbReference type="SUPFAM" id="SSF51905">
    <property type="entry name" value="FAD/NAD(P)-binding domain"/>
    <property type="match status" value="1"/>
</dbReference>
<evidence type="ECO:0000256" key="8">
    <source>
        <dbReference type="ARBA" id="ARBA00023004"/>
    </source>
</evidence>
<keyword evidence="7" id="KW-0560">Oxidoreductase</keyword>
<evidence type="ECO:0000256" key="2">
    <source>
        <dbReference type="ARBA" id="ARBA00001966"/>
    </source>
</evidence>
<evidence type="ECO:0000259" key="11">
    <source>
        <dbReference type="Pfam" id="PF07992"/>
    </source>
</evidence>
<evidence type="ECO:0000256" key="4">
    <source>
        <dbReference type="ARBA" id="ARBA00022630"/>
    </source>
</evidence>
<dbReference type="PANTHER" id="PTHR42917:SF2">
    <property type="entry name" value="2,4-DIENOYL-COA REDUCTASE [(2E)-ENOYL-COA-PRODUCING]"/>
    <property type="match status" value="1"/>
</dbReference>
<dbReference type="eggNOG" id="COG1902">
    <property type="taxonomic scope" value="Bacteria"/>
</dbReference>
<evidence type="ECO:0000256" key="3">
    <source>
        <dbReference type="ARBA" id="ARBA00011048"/>
    </source>
</evidence>
<dbReference type="InterPro" id="IPR036188">
    <property type="entry name" value="FAD/NAD-bd_sf"/>
</dbReference>
<dbReference type="GO" id="GO:0046872">
    <property type="term" value="F:metal ion binding"/>
    <property type="evidence" value="ECO:0007669"/>
    <property type="project" value="UniProtKB-KW"/>
</dbReference>
<reference evidence="12 13" key="1">
    <citation type="journal article" date="2015" name="Genome Announc.">
        <title>Expanding the biotechnology potential of lactobacilli through comparative genomics of 213 strains and associated genera.</title>
        <authorList>
            <person name="Sun Z."/>
            <person name="Harris H.M."/>
            <person name="McCann A."/>
            <person name="Guo C."/>
            <person name="Argimon S."/>
            <person name="Zhang W."/>
            <person name="Yang X."/>
            <person name="Jeffery I.B."/>
            <person name="Cooney J.C."/>
            <person name="Kagawa T.F."/>
            <person name="Liu W."/>
            <person name="Song Y."/>
            <person name="Salvetti E."/>
            <person name="Wrobel A."/>
            <person name="Rasinkangas P."/>
            <person name="Parkhill J."/>
            <person name="Rea M.C."/>
            <person name="O'Sullivan O."/>
            <person name="Ritari J."/>
            <person name="Douillard F.P."/>
            <person name="Paul Ross R."/>
            <person name="Yang R."/>
            <person name="Briner A.E."/>
            <person name="Felis G.E."/>
            <person name="de Vos W.M."/>
            <person name="Barrangou R."/>
            <person name="Klaenhammer T.R."/>
            <person name="Caufield P.W."/>
            <person name="Cui Y."/>
            <person name="Zhang H."/>
            <person name="O'Toole P.W."/>
        </authorList>
    </citation>
    <scope>NUCLEOTIDE SEQUENCE [LARGE SCALE GENOMIC DNA]</scope>
    <source>
        <strain evidence="12 13">DSM 19682</strain>
    </source>
</reference>
<keyword evidence="9" id="KW-0411">Iron-sulfur</keyword>
<organism evidence="12 13">
    <name type="scientific">Companilactobacillus nodensis DSM 19682 = JCM 14932 = NBRC 107160</name>
    <dbReference type="NCBI Taxonomy" id="1423775"/>
    <lineage>
        <taxon>Bacteria</taxon>
        <taxon>Bacillati</taxon>
        <taxon>Bacillota</taxon>
        <taxon>Bacilli</taxon>
        <taxon>Lactobacillales</taxon>
        <taxon>Lactobacillaceae</taxon>
        <taxon>Companilactobacillus</taxon>
    </lineage>
</organism>
<dbReference type="PANTHER" id="PTHR42917">
    <property type="entry name" value="2,4-DIENOYL-COA REDUCTASE"/>
    <property type="match status" value="1"/>
</dbReference>
<accession>A0A0R1KE31</accession>
<comment type="cofactor">
    <cofactor evidence="2">
        <name>[4Fe-4S] cluster</name>
        <dbReference type="ChEBI" id="CHEBI:49883"/>
    </cofactor>
</comment>
<name>A0A0R1KE31_9LACO</name>
<keyword evidence="13" id="KW-1185">Reference proteome</keyword>
<feature type="domain" description="FAD/NAD(P)-binding" evidence="11">
    <location>
        <begin position="381"/>
        <end position="603"/>
    </location>
</feature>
<dbReference type="Proteomes" id="UP000051248">
    <property type="component" value="Unassembled WGS sequence"/>
</dbReference>
<evidence type="ECO:0000313" key="12">
    <source>
        <dbReference type="EMBL" id="KRK78657.1"/>
    </source>
</evidence>
<keyword evidence="4" id="KW-0285">Flavoprotein</keyword>
<evidence type="ECO:0000259" key="10">
    <source>
        <dbReference type="Pfam" id="PF00724"/>
    </source>
</evidence>
<evidence type="ECO:0000256" key="1">
    <source>
        <dbReference type="ARBA" id="ARBA00001917"/>
    </source>
</evidence>
<evidence type="ECO:0000256" key="7">
    <source>
        <dbReference type="ARBA" id="ARBA00023002"/>
    </source>
</evidence>
<evidence type="ECO:0000256" key="5">
    <source>
        <dbReference type="ARBA" id="ARBA00022643"/>
    </source>
</evidence>
<dbReference type="GO" id="GO:0010181">
    <property type="term" value="F:FMN binding"/>
    <property type="evidence" value="ECO:0007669"/>
    <property type="project" value="InterPro"/>
</dbReference>
<sequence length="639" mass="70238">MIILDLFKRGKIGNVKLKNRIIMAPMGTKPTADGSYSDNAINYFEERAKGGVGLIITGANIVSTKYETRPENELSDFHNVEKLAVMIERCHHYGTKVFVQITPGLGRMVYADPYTPPYSASDEARSFWFPNLKCRMLTVDDIHYLTERMAYSASLAQAAGADGVELHGYGGYLLDQFHSSLWNKRKDEYGGSLENRLRFSTEIISAIHEKCGADFPVSMKFTAYHGIKGGRQLDEGVEMAKIFEKAGVSDLHVDVGCYEVWYKAITTVYEKPMHQIFAAKAVKAAVNIPVITQGKLNDPMDAEKVLQDGDADYVALAHQMLADPHWANKVKAGNFDQITPCIGCNECLLGGFSGKHYYCIVNPLCYAEKDYQLTPAMSKKRVLVIGGGPGGMEAALTAARRGFEVELWEKTTQLGGNMFVAGYPSFKVDVMKFVKFLRREINRLNVNVRYNMTATSENVLAGNFDKVILATGATSKVPPIEGVDNANQAEDYLVQSKQPGDDVVVIGGGLVGCETALDLSSRAKNVTVVEMLDDILQTGSHSKNNDLSLRDHLKDAQVKLDTGVKVKAITKDSVVIDDNGVEKKLPCDTAVVAAGYKSNDSLEEILEDKVDLTVVGDAVSPRKIMDAVHEAYHAIRVME</sequence>
<dbReference type="InterPro" id="IPR001155">
    <property type="entry name" value="OxRdtase_FMN_N"/>
</dbReference>
<dbReference type="PRINTS" id="PR00368">
    <property type="entry name" value="FADPNR"/>
</dbReference>
<dbReference type="AlphaFoldDB" id="A0A0R1KE31"/>
<dbReference type="PRINTS" id="PR00411">
    <property type="entry name" value="PNDRDTASEI"/>
</dbReference>
<proteinExistence type="inferred from homology"/>
<dbReference type="Gene3D" id="3.50.50.60">
    <property type="entry name" value="FAD/NAD(P)-binding domain"/>
    <property type="match status" value="1"/>
</dbReference>
<dbReference type="EMBL" id="AZDZ01000022">
    <property type="protein sequence ID" value="KRK78657.1"/>
    <property type="molecule type" value="Genomic_DNA"/>
</dbReference>
<protein>
    <submittedName>
        <fullName evidence="12">NADH flavin oxidoreductase NADH oxidase</fullName>
    </submittedName>
</protein>
<evidence type="ECO:0000256" key="9">
    <source>
        <dbReference type="ARBA" id="ARBA00023014"/>
    </source>
</evidence>
<dbReference type="PATRIC" id="fig|1423775.4.peg.2477"/>
<comment type="similarity">
    <text evidence="3">In the N-terminal section; belongs to the NADH:flavin oxidoreductase/NADH oxidase family.</text>
</comment>
<dbReference type="InterPro" id="IPR023753">
    <property type="entry name" value="FAD/NAD-binding_dom"/>
</dbReference>
<dbReference type="InterPro" id="IPR013785">
    <property type="entry name" value="Aldolase_TIM"/>
</dbReference>
<dbReference type="STRING" id="1423775.FD03_GL002434"/>
<dbReference type="Gene3D" id="3.20.20.70">
    <property type="entry name" value="Aldolase class I"/>
    <property type="match status" value="1"/>
</dbReference>
<feature type="domain" description="NADH:flavin oxidoreductase/NADH oxidase N-terminal" evidence="10">
    <location>
        <begin position="5"/>
        <end position="334"/>
    </location>
</feature>
<dbReference type="Pfam" id="PF00724">
    <property type="entry name" value="Oxidored_FMN"/>
    <property type="match status" value="1"/>
</dbReference>
<dbReference type="GO" id="GO:0051536">
    <property type="term" value="F:iron-sulfur cluster binding"/>
    <property type="evidence" value="ECO:0007669"/>
    <property type="project" value="UniProtKB-KW"/>
</dbReference>
<gene>
    <name evidence="12" type="ORF">FD03_GL002434</name>
</gene>
<dbReference type="GO" id="GO:0016491">
    <property type="term" value="F:oxidoreductase activity"/>
    <property type="evidence" value="ECO:0007669"/>
    <property type="project" value="UniProtKB-KW"/>
</dbReference>
<comment type="caution">
    <text evidence="12">The sequence shown here is derived from an EMBL/GenBank/DDBJ whole genome shotgun (WGS) entry which is preliminary data.</text>
</comment>
<dbReference type="Gene3D" id="3.40.50.720">
    <property type="entry name" value="NAD(P)-binding Rossmann-like Domain"/>
    <property type="match status" value="1"/>
</dbReference>
<dbReference type="SUPFAM" id="SSF51395">
    <property type="entry name" value="FMN-linked oxidoreductases"/>
    <property type="match status" value="1"/>
</dbReference>
<dbReference type="InterPro" id="IPR051793">
    <property type="entry name" value="NADH:flavin_oxidoreductase"/>
</dbReference>